<dbReference type="AlphaFoldDB" id="A0A8H2W3W6"/>
<accession>A0A8H2W3W6</accession>
<feature type="compositionally biased region" description="Polar residues" evidence="1">
    <location>
        <begin position="144"/>
        <end position="177"/>
    </location>
</feature>
<organism evidence="2 3">
    <name type="scientific">Sclerotinia trifoliorum</name>
    <dbReference type="NCBI Taxonomy" id="28548"/>
    <lineage>
        <taxon>Eukaryota</taxon>
        <taxon>Fungi</taxon>
        <taxon>Dikarya</taxon>
        <taxon>Ascomycota</taxon>
        <taxon>Pezizomycotina</taxon>
        <taxon>Leotiomycetes</taxon>
        <taxon>Helotiales</taxon>
        <taxon>Sclerotiniaceae</taxon>
        <taxon>Sclerotinia</taxon>
    </lineage>
</organism>
<dbReference type="OrthoDB" id="3431997at2759"/>
<reference evidence="2" key="1">
    <citation type="submission" date="2020-10" db="EMBL/GenBank/DDBJ databases">
        <authorList>
            <person name="Kusch S."/>
        </authorList>
    </citation>
    <scope>NUCLEOTIDE SEQUENCE</scope>
    <source>
        <strain evidence="2">SwB9</strain>
    </source>
</reference>
<protein>
    <submittedName>
        <fullName evidence="2">3f52132b-5beb-4502-b256-900bcf0aa1c4</fullName>
    </submittedName>
</protein>
<sequence length="478" mass="52536">MSVRRTRSVSKWKEVLGFDEGFYPTSETPPPYHRYESTESIYESVGSISPTVSYYHETLEELTPKFHYSDAPEVVNHTPYYHDAPEVVETPLDYTYSDAPEAVIQPSDAPEAVIKPSDAPEAVIRSPTSTNFSHTPISAITSRFNTTTPSTHAPTNIATRTPSNIATHTPINPSNSGIRLPRDLTFTRNSICDILLSPSSPSSPPPASNNQKPLPSPPPLFYITIHQSTSQNVPAVPPPGNRNKPDIALHSTASPNSPLLAFACFNTVTLITDITTLPPPTRPISPLTPPSSSSLPSKAIVPPPTTYNLPTSPGDSLTFGVRSQGYKTERLVPTGGIFTAERYAFYHTLPRTFVKEKFEWRQVSSSSSAPQVGLAAVPEEMTSKKGGVKMKLMRCSTGETIAVYVGVGNEDWADKERKRRQRKERGKVLGMMRWLELESGSAGLGDEFELMGVMSVLGVMERWRRVMNVQKQLGMFTS</sequence>
<evidence type="ECO:0000313" key="2">
    <source>
        <dbReference type="EMBL" id="CAD6455956.1"/>
    </source>
</evidence>
<comment type="caution">
    <text evidence="2">The sequence shown here is derived from an EMBL/GenBank/DDBJ whole genome shotgun (WGS) entry which is preliminary data.</text>
</comment>
<proteinExistence type="predicted"/>
<name>A0A8H2W3W6_9HELO</name>
<dbReference type="EMBL" id="CAJHIA010000037">
    <property type="protein sequence ID" value="CAD6455956.1"/>
    <property type="molecule type" value="Genomic_DNA"/>
</dbReference>
<dbReference type="Proteomes" id="UP000624404">
    <property type="component" value="Unassembled WGS sequence"/>
</dbReference>
<feature type="region of interest" description="Disordered" evidence="1">
    <location>
        <begin position="195"/>
        <end position="250"/>
    </location>
</feature>
<gene>
    <name evidence="2" type="ORF">SCLTRI_LOCUS10354</name>
</gene>
<feature type="region of interest" description="Disordered" evidence="1">
    <location>
        <begin position="144"/>
        <end position="179"/>
    </location>
</feature>
<evidence type="ECO:0000313" key="3">
    <source>
        <dbReference type="Proteomes" id="UP000624404"/>
    </source>
</evidence>
<keyword evidence="3" id="KW-1185">Reference proteome</keyword>
<evidence type="ECO:0000256" key="1">
    <source>
        <dbReference type="SAM" id="MobiDB-lite"/>
    </source>
</evidence>